<dbReference type="OMA" id="HGDLHYD"/>
<dbReference type="eggNOG" id="ENOG502S0IP">
    <property type="taxonomic scope" value="Eukaryota"/>
</dbReference>
<dbReference type="GeneID" id="17295019"/>
<organism evidence="3">
    <name type="scientific">Guillardia theta (strain CCMP2712)</name>
    <name type="common">Cryptophyte</name>
    <dbReference type="NCBI Taxonomy" id="905079"/>
    <lineage>
        <taxon>Eukaryota</taxon>
        <taxon>Cryptophyceae</taxon>
        <taxon>Pyrenomonadales</taxon>
        <taxon>Geminigeraceae</taxon>
        <taxon>Guillardia</taxon>
    </lineage>
</organism>
<dbReference type="KEGG" id="gtt:GUITHDRAFT_97019"/>
<name>L1IQY9_GUITC</name>
<dbReference type="AlphaFoldDB" id="L1IQY9"/>
<gene>
    <name evidence="3" type="ORF">GUITHDRAFT_97019</name>
</gene>
<dbReference type="SUPFAM" id="SSF56112">
    <property type="entry name" value="Protein kinase-like (PK-like)"/>
    <property type="match status" value="1"/>
</dbReference>
<dbReference type="Gene3D" id="3.30.200.20">
    <property type="entry name" value="Phosphorylase Kinase, domain 1"/>
    <property type="match status" value="1"/>
</dbReference>
<evidence type="ECO:0000259" key="2">
    <source>
        <dbReference type="Pfam" id="PF01636"/>
    </source>
</evidence>
<dbReference type="EnsemblProtists" id="EKX38274">
    <property type="protein sequence ID" value="EKX38274"/>
    <property type="gene ID" value="GUITHDRAFT_97019"/>
</dbReference>
<evidence type="ECO:0000313" key="5">
    <source>
        <dbReference type="Proteomes" id="UP000011087"/>
    </source>
</evidence>
<dbReference type="PANTHER" id="PTHR21064:SF6">
    <property type="entry name" value="AMINOGLYCOSIDE PHOSPHOTRANSFERASE DOMAIN-CONTAINING PROTEIN"/>
    <property type="match status" value="1"/>
</dbReference>
<dbReference type="RefSeq" id="XP_005825254.1">
    <property type="nucleotide sequence ID" value="XM_005825197.1"/>
</dbReference>
<comment type="similarity">
    <text evidence="1">Belongs to the pseudomonas-type ThrB family.</text>
</comment>
<dbReference type="GO" id="GO:0019202">
    <property type="term" value="F:amino acid kinase activity"/>
    <property type="evidence" value="ECO:0007669"/>
    <property type="project" value="TreeGrafter"/>
</dbReference>
<dbReference type="PANTHER" id="PTHR21064">
    <property type="entry name" value="AMINOGLYCOSIDE PHOSPHOTRANSFERASE DOMAIN-CONTAINING PROTEIN-RELATED"/>
    <property type="match status" value="1"/>
</dbReference>
<dbReference type="HOGENOM" id="CLU_066985_0_0_1"/>
<dbReference type="Gene3D" id="3.90.1200.10">
    <property type="match status" value="1"/>
</dbReference>
<reference evidence="4" key="3">
    <citation type="submission" date="2015-06" db="UniProtKB">
        <authorList>
            <consortium name="EnsemblProtists"/>
        </authorList>
    </citation>
    <scope>IDENTIFICATION</scope>
</reference>
<dbReference type="OrthoDB" id="5404599at2759"/>
<dbReference type="InterPro" id="IPR050249">
    <property type="entry name" value="Pseudomonas-type_ThrB"/>
</dbReference>
<dbReference type="EMBL" id="JH993050">
    <property type="protein sequence ID" value="EKX38274.1"/>
    <property type="molecule type" value="Genomic_DNA"/>
</dbReference>
<sequence length="355" mass="40205">MAQTFTEADTWKATDIPKLLKEAATHFLDDDNVKFTPTSGGVNNLVQYVDTSDGQRYVMRIYNNGGNSVRVKYEHAVLKELNKQTMSFKVPDYVPSKKTGDTHVLLSNGAEACMCHTIPGELPKSAEPASIGRAAGELLVALGNVKIELKSPTPPYFDIYKVHHAISREKFFEEIQKPWADSCKESMNIMVQEFERIEKRLEELKSQNLPFQLIHGDLHFDNVLYDGKKVTGLLDFEFAAEDWRAMELAVCLSKYAAEKDPFNLMDSFVSGFCEYGELTRKEVEGIPDMINLRIMSNVLYFIGRALAKEDTIEALTSRADMYAERIQWVNANRQAIIKSLSSPIEKKLADKAWKL</sequence>
<reference evidence="3 5" key="1">
    <citation type="journal article" date="2012" name="Nature">
        <title>Algal genomes reveal evolutionary mosaicism and the fate of nucleomorphs.</title>
        <authorList>
            <consortium name="DOE Joint Genome Institute"/>
            <person name="Curtis B.A."/>
            <person name="Tanifuji G."/>
            <person name="Burki F."/>
            <person name="Gruber A."/>
            <person name="Irimia M."/>
            <person name="Maruyama S."/>
            <person name="Arias M.C."/>
            <person name="Ball S.G."/>
            <person name="Gile G.H."/>
            <person name="Hirakawa Y."/>
            <person name="Hopkins J.F."/>
            <person name="Kuo A."/>
            <person name="Rensing S.A."/>
            <person name="Schmutz J."/>
            <person name="Symeonidi A."/>
            <person name="Elias M."/>
            <person name="Eveleigh R.J."/>
            <person name="Herman E.K."/>
            <person name="Klute M.J."/>
            <person name="Nakayama T."/>
            <person name="Obornik M."/>
            <person name="Reyes-Prieto A."/>
            <person name="Armbrust E.V."/>
            <person name="Aves S.J."/>
            <person name="Beiko R.G."/>
            <person name="Coutinho P."/>
            <person name="Dacks J.B."/>
            <person name="Durnford D.G."/>
            <person name="Fast N.M."/>
            <person name="Green B.R."/>
            <person name="Grisdale C.J."/>
            <person name="Hempel F."/>
            <person name="Henrissat B."/>
            <person name="Hoppner M.P."/>
            <person name="Ishida K."/>
            <person name="Kim E."/>
            <person name="Koreny L."/>
            <person name="Kroth P.G."/>
            <person name="Liu Y."/>
            <person name="Malik S.B."/>
            <person name="Maier U.G."/>
            <person name="McRose D."/>
            <person name="Mock T."/>
            <person name="Neilson J.A."/>
            <person name="Onodera N.T."/>
            <person name="Poole A.M."/>
            <person name="Pritham E.J."/>
            <person name="Richards T.A."/>
            <person name="Rocap G."/>
            <person name="Roy S.W."/>
            <person name="Sarai C."/>
            <person name="Schaack S."/>
            <person name="Shirato S."/>
            <person name="Slamovits C.H."/>
            <person name="Spencer D.F."/>
            <person name="Suzuki S."/>
            <person name="Worden A.Z."/>
            <person name="Zauner S."/>
            <person name="Barry K."/>
            <person name="Bell C."/>
            <person name="Bharti A.K."/>
            <person name="Crow J.A."/>
            <person name="Grimwood J."/>
            <person name="Kramer R."/>
            <person name="Lindquist E."/>
            <person name="Lucas S."/>
            <person name="Salamov A."/>
            <person name="McFadden G.I."/>
            <person name="Lane C.E."/>
            <person name="Keeling P.J."/>
            <person name="Gray M.W."/>
            <person name="Grigoriev I.V."/>
            <person name="Archibald J.M."/>
        </authorList>
    </citation>
    <scope>NUCLEOTIDE SEQUENCE</scope>
    <source>
        <strain evidence="3 5">CCMP2712</strain>
    </source>
</reference>
<reference evidence="5" key="2">
    <citation type="submission" date="2012-11" db="EMBL/GenBank/DDBJ databases">
        <authorList>
            <person name="Kuo A."/>
            <person name="Curtis B.A."/>
            <person name="Tanifuji G."/>
            <person name="Burki F."/>
            <person name="Gruber A."/>
            <person name="Irimia M."/>
            <person name="Maruyama S."/>
            <person name="Arias M.C."/>
            <person name="Ball S.G."/>
            <person name="Gile G.H."/>
            <person name="Hirakawa Y."/>
            <person name="Hopkins J.F."/>
            <person name="Rensing S.A."/>
            <person name="Schmutz J."/>
            <person name="Symeonidi A."/>
            <person name="Elias M."/>
            <person name="Eveleigh R.J."/>
            <person name="Herman E.K."/>
            <person name="Klute M.J."/>
            <person name="Nakayama T."/>
            <person name="Obornik M."/>
            <person name="Reyes-Prieto A."/>
            <person name="Armbrust E.V."/>
            <person name="Aves S.J."/>
            <person name="Beiko R.G."/>
            <person name="Coutinho P."/>
            <person name="Dacks J.B."/>
            <person name="Durnford D.G."/>
            <person name="Fast N.M."/>
            <person name="Green B.R."/>
            <person name="Grisdale C."/>
            <person name="Hempe F."/>
            <person name="Henrissat B."/>
            <person name="Hoppner M.P."/>
            <person name="Ishida K.-I."/>
            <person name="Kim E."/>
            <person name="Koreny L."/>
            <person name="Kroth P.G."/>
            <person name="Liu Y."/>
            <person name="Malik S.-B."/>
            <person name="Maier U.G."/>
            <person name="McRose D."/>
            <person name="Mock T."/>
            <person name="Neilson J.A."/>
            <person name="Onodera N.T."/>
            <person name="Poole A.M."/>
            <person name="Pritham E.J."/>
            <person name="Richards T.A."/>
            <person name="Rocap G."/>
            <person name="Roy S.W."/>
            <person name="Sarai C."/>
            <person name="Schaack S."/>
            <person name="Shirato S."/>
            <person name="Slamovits C.H."/>
            <person name="Spencer D.F."/>
            <person name="Suzuki S."/>
            <person name="Worden A.Z."/>
            <person name="Zauner S."/>
            <person name="Barry K."/>
            <person name="Bell C."/>
            <person name="Bharti A.K."/>
            <person name="Crow J.A."/>
            <person name="Grimwood J."/>
            <person name="Kramer R."/>
            <person name="Lindquist E."/>
            <person name="Lucas S."/>
            <person name="Salamov A."/>
            <person name="McFadden G.I."/>
            <person name="Lane C.E."/>
            <person name="Keeling P.J."/>
            <person name="Gray M.W."/>
            <person name="Grigoriev I.V."/>
            <person name="Archibald J.M."/>
        </authorList>
    </citation>
    <scope>NUCLEOTIDE SEQUENCE</scope>
    <source>
        <strain evidence="5">CCMP2712</strain>
    </source>
</reference>
<dbReference type="InterPro" id="IPR011009">
    <property type="entry name" value="Kinase-like_dom_sf"/>
</dbReference>
<proteinExistence type="inferred from homology"/>
<feature type="domain" description="Aminoglycoside phosphotransferase" evidence="2">
    <location>
        <begin position="35"/>
        <end position="261"/>
    </location>
</feature>
<protein>
    <recommendedName>
        <fullName evidence="2">Aminoglycoside phosphotransferase domain-containing protein</fullName>
    </recommendedName>
</protein>
<keyword evidence="5" id="KW-1185">Reference proteome</keyword>
<evidence type="ECO:0000256" key="1">
    <source>
        <dbReference type="ARBA" id="ARBA00038240"/>
    </source>
</evidence>
<dbReference type="Proteomes" id="UP000011087">
    <property type="component" value="Unassembled WGS sequence"/>
</dbReference>
<dbReference type="InterPro" id="IPR002575">
    <property type="entry name" value="Aminoglycoside_PTrfase"/>
</dbReference>
<evidence type="ECO:0000313" key="3">
    <source>
        <dbReference type="EMBL" id="EKX38274.1"/>
    </source>
</evidence>
<accession>L1IQY9</accession>
<evidence type="ECO:0000313" key="4">
    <source>
        <dbReference type="EnsemblProtists" id="EKX38274"/>
    </source>
</evidence>
<dbReference type="PaxDb" id="55529-EKX38274"/>
<dbReference type="Pfam" id="PF01636">
    <property type="entry name" value="APH"/>
    <property type="match status" value="1"/>
</dbReference>